<dbReference type="InterPro" id="IPR029058">
    <property type="entry name" value="AB_hydrolase_fold"/>
</dbReference>
<sequence>MILSSGEFHDLPTPYGPMRIEVFRPVAAGKYPGIVLYSEIFQLTGPIRRTAAFLAGHGFVVAVPEVYHEFLPAGTVLAYDQEGADKGNEYKFAKELASYDADARAALDFLKSHPACTGKLGVMGICLGGHLSFRAAAKNTDVSAAVCLYATDIHKKSLGKGSNDDSLESIKHTKAELLMIWGQQDPHIPLEGRRTIQATLDSEGVKYTWHEFNGQHAFIRDEGPRYDPELAMLTMNLTLALFRRKLSEGDVAV</sequence>
<accession>A0A366HMY2</accession>
<keyword evidence="3" id="KW-1185">Reference proteome</keyword>
<dbReference type="GO" id="GO:0016787">
    <property type="term" value="F:hydrolase activity"/>
    <property type="evidence" value="ECO:0007669"/>
    <property type="project" value="InterPro"/>
</dbReference>
<dbReference type="OrthoDB" id="9787933at2"/>
<organism evidence="2 3">
    <name type="scientific">Roseimicrobium gellanilyticum</name>
    <dbReference type="NCBI Taxonomy" id="748857"/>
    <lineage>
        <taxon>Bacteria</taxon>
        <taxon>Pseudomonadati</taxon>
        <taxon>Verrucomicrobiota</taxon>
        <taxon>Verrucomicrobiia</taxon>
        <taxon>Verrucomicrobiales</taxon>
        <taxon>Verrucomicrobiaceae</taxon>
        <taxon>Roseimicrobium</taxon>
    </lineage>
</organism>
<dbReference type="AlphaFoldDB" id="A0A366HMY2"/>
<comment type="caution">
    <text evidence="2">The sequence shown here is derived from an EMBL/GenBank/DDBJ whole genome shotgun (WGS) entry which is preliminary data.</text>
</comment>
<dbReference type="PANTHER" id="PTHR47562">
    <property type="match status" value="1"/>
</dbReference>
<dbReference type="RefSeq" id="WP_113958774.1">
    <property type="nucleotide sequence ID" value="NZ_QNRR01000004.1"/>
</dbReference>
<gene>
    <name evidence="2" type="ORF">DES53_104182</name>
</gene>
<evidence type="ECO:0000259" key="1">
    <source>
        <dbReference type="Pfam" id="PF01738"/>
    </source>
</evidence>
<dbReference type="Proteomes" id="UP000253426">
    <property type="component" value="Unassembled WGS sequence"/>
</dbReference>
<name>A0A366HMY2_9BACT</name>
<evidence type="ECO:0000313" key="2">
    <source>
        <dbReference type="EMBL" id="RBP44363.1"/>
    </source>
</evidence>
<feature type="domain" description="Dienelactone hydrolase" evidence="1">
    <location>
        <begin position="22"/>
        <end position="244"/>
    </location>
</feature>
<reference evidence="2 3" key="1">
    <citation type="submission" date="2018-06" db="EMBL/GenBank/DDBJ databases">
        <title>Genomic Encyclopedia of Type Strains, Phase IV (KMG-IV): sequencing the most valuable type-strain genomes for metagenomic binning, comparative biology and taxonomic classification.</title>
        <authorList>
            <person name="Goeker M."/>
        </authorList>
    </citation>
    <scope>NUCLEOTIDE SEQUENCE [LARGE SCALE GENOMIC DNA]</scope>
    <source>
        <strain evidence="2 3">DSM 25532</strain>
    </source>
</reference>
<protein>
    <submittedName>
        <fullName evidence="2">Carboxymethylenebutenolidase</fullName>
    </submittedName>
</protein>
<proteinExistence type="predicted"/>
<evidence type="ECO:0000313" key="3">
    <source>
        <dbReference type="Proteomes" id="UP000253426"/>
    </source>
</evidence>
<dbReference type="InterPro" id="IPR002925">
    <property type="entry name" value="Dienelactn_hydro"/>
</dbReference>
<dbReference type="Pfam" id="PF01738">
    <property type="entry name" value="DLH"/>
    <property type="match status" value="1"/>
</dbReference>
<dbReference type="EMBL" id="QNRR01000004">
    <property type="protein sequence ID" value="RBP44363.1"/>
    <property type="molecule type" value="Genomic_DNA"/>
</dbReference>
<dbReference type="Gene3D" id="3.40.50.1820">
    <property type="entry name" value="alpha/beta hydrolase"/>
    <property type="match status" value="1"/>
</dbReference>
<dbReference type="PANTHER" id="PTHR47562:SF2">
    <property type="entry name" value="CARBOXYMETHYLENEBUTENOLIDASE-RELATED"/>
    <property type="match status" value="1"/>
</dbReference>
<dbReference type="SUPFAM" id="SSF53474">
    <property type="entry name" value="alpha/beta-Hydrolases"/>
    <property type="match status" value="1"/>
</dbReference>